<dbReference type="InterPro" id="IPR037401">
    <property type="entry name" value="SnoaL-like"/>
</dbReference>
<sequence>MDTTDTFAELQAVIGCQQAIHRFYAALDASDMDTVSAAMADDGVWVRQGEALRGPAAVRAALARRPAGRRTAHLVQNLVVDVIDPGRAQAQFMTLVYRHDADAPLTGAAPLGAPLSISFHRERLVRGDSGVWQFVEKESERRFAA</sequence>
<dbReference type="Proteomes" id="UP000542125">
    <property type="component" value="Unassembled WGS sequence"/>
</dbReference>
<dbReference type="Pfam" id="PF13577">
    <property type="entry name" value="SnoaL_4"/>
    <property type="match status" value="1"/>
</dbReference>
<reference evidence="2 3" key="1">
    <citation type="submission" date="2020-07" db="EMBL/GenBank/DDBJ databases">
        <title>Genomic Encyclopedia of Type Strains, Phase IV (KMG-V): Genome sequencing to study the core and pangenomes of soil and plant-associated prokaryotes.</title>
        <authorList>
            <person name="Whitman W."/>
        </authorList>
    </citation>
    <scope>NUCLEOTIDE SEQUENCE [LARGE SCALE GENOMIC DNA]</scope>
    <source>
        <strain evidence="2 3">SAS40</strain>
    </source>
</reference>
<protein>
    <recommendedName>
        <fullName evidence="1">SnoaL-like domain-containing protein</fullName>
    </recommendedName>
</protein>
<dbReference type="CDD" id="cd00531">
    <property type="entry name" value="NTF2_like"/>
    <property type="match status" value="1"/>
</dbReference>
<name>A0A7Y9IRA4_9BURK</name>
<keyword evidence="3" id="KW-1185">Reference proteome</keyword>
<gene>
    <name evidence="2" type="ORF">FHW18_000814</name>
</gene>
<dbReference type="AlphaFoldDB" id="A0A7Y9IRA4"/>
<dbReference type="RefSeq" id="WP_179583621.1">
    <property type="nucleotide sequence ID" value="NZ_JACBYR010000001.1"/>
</dbReference>
<accession>A0A7Y9IRA4</accession>
<dbReference type="Gene3D" id="3.10.450.50">
    <property type="match status" value="1"/>
</dbReference>
<organism evidence="2 3">
    <name type="scientific">Pigmentiphaga litoralis</name>
    <dbReference type="NCBI Taxonomy" id="516702"/>
    <lineage>
        <taxon>Bacteria</taxon>
        <taxon>Pseudomonadati</taxon>
        <taxon>Pseudomonadota</taxon>
        <taxon>Betaproteobacteria</taxon>
        <taxon>Burkholderiales</taxon>
        <taxon>Alcaligenaceae</taxon>
        <taxon>Pigmentiphaga</taxon>
    </lineage>
</organism>
<evidence type="ECO:0000313" key="3">
    <source>
        <dbReference type="Proteomes" id="UP000542125"/>
    </source>
</evidence>
<dbReference type="InterPro" id="IPR032710">
    <property type="entry name" value="NTF2-like_dom_sf"/>
</dbReference>
<evidence type="ECO:0000259" key="1">
    <source>
        <dbReference type="Pfam" id="PF13577"/>
    </source>
</evidence>
<evidence type="ECO:0000313" key="2">
    <source>
        <dbReference type="EMBL" id="NYE81543.1"/>
    </source>
</evidence>
<proteinExistence type="predicted"/>
<dbReference type="SUPFAM" id="SSF54427">
    <property type="entry name" value="NTF2-like"/>
    <property type="match status" value="1"/>
</dbReference>
<feature type="domain" description="SnoaL-like" evidence="1">
    <location>
        <begin position="11"/>
        <end position="136"/>
    </location>
</feature>
<dbReference type="EMBL" id="JACBYR010000001">
    <property type="protein sequence ID" value="NYE81543.1"/>
    <property type="molecule type" value="Genomic_DNA"/>
</dbReference>
<comment type="caution">
    <text evidence="2">The sequence shown here is derived from an EMBL/GenBank/DDBJ whole genome shotgun (WGS) entry which is preliminary data.</text>
</comment>